<dbReference type="Proteomes" id="UP001595476">
    <property type="component" value="Unassembled WGS sequence"/>
</dbReference>
<organism evidence="2 3">
    <name type="scientific">Litoribrevibacter euphylliae</name>
    <dbReference type="NCBI Taxonomy" id="1834034"/>
    <lineage>
        <taxon>Bacteria</taxon>
        <taxon>Pseudomonadati</taxon>
        <taxon>Pseudomonadota</taxon>
        <taxon>Gammaproteobacteria</taxon>
        <taxon>Oceanospirillales</taxon>
        <taxon>Oceanospirillaceae</taxon>
        <taxon>Litoribrevibacter</taxon>
    </lineage>
</organism>
<protein>
    <submittedName>
        <fullName evidence="2">Uncharacterized protein</fullName>
    </submittedName>
</protein>
<dbReference type="RefSeq" id="WP_386718753.1">
    <property type="nucleotide sequence ID" value="NZ_JBHRSZ010000004.1"/>
</dbReference>
<evidence type="ECO:0000313" key="2">
    <source>
        <dbReference type="EMBL" id="MFC3150929.1"/>
    </source>
</evidence>
<comment type="caution">
    <text evidence="2">The sequence shown here is derived from an EMBL/GenBank/DDBJ whole genome shotgun (WGS) entry which is preliminary data.</text>
</comment>
<reference evidence="3" key="1">
    <citation type="journal article" date="2019" name="Int. J. Syst. Evol. Microbiol.">
        <title>The Global Catalogue of Microorganisms (GCM) 10K type strain sequencing project: providing services to taxonomists for standard genome sequencing and annotation.</title>
        <authorList>
            <consortium name="The Broad Institute Genomics Platform"/>
            <consortium name="The Broad Institute Genome Sequencing Center for Infectious Disease"/>
            <person name="Wu L."/>
            <person name="Ma J."/>
        </authorList>
    </citation>
    <scope>NUCLEOTIDE SEQUENCE [LARGE SCALE GENOMIC DNA]</scope>
    <source>
        <strain evidence="3">KCTC 52438</strain>
    </source>
</reference>
<dbReference type="EMBL" id="JBHRSZ010000004">
    <property type="protein sequence ID" value="MFC3150929.1"/>
    <property type="molecule type" value="Genomic_DNA"/>
</dbReference>
<proteinExistence type="predicted"/>
<feature type="compositionally biased region" description="Basic and acidic residues" evidence="1">
    <location>
        <begin position="798"/>
        <end position="812"/>
    </location>
</feature>
<accession>A0ABV7HAN4</accession>
<gene>
    <name evidence="2" type="ORF">ACFOEK_07810</name>
</gene>
<evidence type="ECO:0000256" key="1">
    <source>
        <dbReference type="SAM" id="MobiDB-lite"/>
    </source>
</evidence>
<keyword evidence="3" id="KW-1185">Reference proteome</keyword>
<evidence type="ECO:0000313" key="3">
    <source>
        <dbReference type="Proteomes" id="UP001595476"/>
    </source>
</evidence>
<feature type="region of interest" description="Disordered" evidence="1">
    <location>
        <begin position="792"/>
        <end position="820"/>
    </location>
</feature>
<name>A0ABV7HAN4_9GAMM</name>
<sequence>MSQSREHPTYIQLKEQEKERPTNELLNEKICCDLLGINPKDLSTLPFSAEDITAGSETELQVAVMGDKDHVDLPCTIRKSSYYANVLRRSQTGDVADSAVERLNEYLENQSGVWENSWVRFPLEKLNTNSLKIFNYDLKADKKSEENRQRSDSSSFLFMEDDQPWVRVPISYLVRLSLADILADKYQLPDYIREEGMKLVDNFSNDNTSPETHSFKVLNLSKEKGLGFQLSQETSHRFLFTHLLTEYANKHFGLEHFQQKAMIFFSPHPPSRQKQLNDCISDNFYRDLFMSPCLSGWDKGEEKHAYMALCHQVLSRSHLNAVAKLRDAGIINSNLIILPNTSNISLANNGTHISLGSKKIQHALEDKTNGFNEAHEKLLGDLVIKITEHFLPLFVGTYTAAPYRIDFEQFHPETVLGFLPHELDFTHLRMFWRRWKSKAKIKFIGRPITPFGPNFVDHTVSSSLGLKGDYVPDFRLIDYPAALLSTEAHAALDGKLGNQDLLKEDLDKMGIFDKNMSMYLLFKLREFQKMGYCGFEGRHYSLFHSIEQDMGQAVNLQILIQALAYKLIAEGKVTHSDIPDSPEIESERRQIFFTAATELKKFSFKQDTQNHFLNTLLQSARKIKKSRRNKGFNVVRLEDYRDALLSFIKNEAGDLITGLGLEETVLDLEARIKGNHSVADRLVNDILKDEKYDDPIKLSGKRFNTKAEEYYRTDLRLKHLAEAMDSLHTDVNNLSKEQIQQLQSELGIEIELSEWLFQTKQHLISEALNSDRIRKLVALIITLDCDLLSPSKEAQQNSDHHQQGSAEGKKNTIQENVNAC</sequence>